<dbReference type="Gene3D" id="2.130.10.10">
    <property type="entry name" value="YVTN repeat-like/Quinoprotein amine dehydrogenase"/>
    <property type="match status" value="1"/>
</dbReference>
<name>A0A1I3C8A0_9LACT</name>
<dbReference type="AlphaFoldDB" id="A0A1I3C8A0"/>
<dbReference type="OrthoDB" id="9790815at2"/>
<gene>
    <name evidence="2" type="ORF">SAMN04489868_11436</name>
</gene>
<evidence type="ECO:0000313" key="3">
    <source>
        <dbReference type="Proteomes" id="UP000198668"/>
    </source>
</evidence>
<dbReference type="PANTHER" id="PTHR30344:SF1">
    <property type="entry name" value="6-PHOSPHOGLUCONOLACTONASE"/>
    <property type="match status" value="1"/>
</dbReference>
<sequence>MKEKIFLGTYTKRESKGIYQITLDTEAKKLEDLTVAAETNGPTYLTLDKEHQVIYAVLGGDGEGGIASYKKNENGEYAQVDTATATGASPCYVSYDADRSFVYTANYHKGQVAVFKTDDEGHLTLTDTVQHEGTSVHKNQDRPHAHYFDLSPDKKFLIACDLGNDTVYTYAVDEEGKVKEISTTTVAAGTGPRHIVFAPNGKKAYLFGELSSDVIALDYDPETGILTPFQTISTIPESHTSFNGGAAIRISNDGKYVYASNRGHDSIAVFAVSASDGSLSLVEYVPTEGNIPRDFDLDPTNQFVVVAHQDTDNLTLFERNSDSGKLTLLEKDVYAPEAVCVYFA</sequence>
<keyword evidence="3" id="KW-1185">Reference proteome</keyword>
<accession>A0A1I3C8A0</accession>
<organism evidence="2 3">
    <name type="scientific">Pisciglobus halotolerans</name>
    <dbReference type="NCBI Taxonomy" id="745365"/>
    <lineage>
        <taxon>Bacteria</taxon>
        <taxon>Bacillati</taxon>
        <taxon>Bacillota</taxon>
        <taxon>Bacilli</taxon>
        <taxon>Lactobacillales</taxon>
        <taxon>Carnobacteriaceae</taxon>
    </lineage>
</organism>
<dbReference type="InterPro" id="IPR050282">
    <property type="entry name" value="Cycloisomerase_2"/>
</dbReference>
<dbReference type="FunFam" id="2.130.10.10:FF:000306">
    <property type="entry name" value="3-carboxymuconate cyclase"/>
    <property type="match status" value="1"/>
</dbReference>
<dbReference type="GO" id="GO:0005829">
    <property type="term" value="C:cytosol"/>
    <property type="evidence" value="ECO:0007669"/>
    <property type="project" value="TreeGrafter"/>
</dbReference>
<dbReference type="InterPro" id="IPR015943">
    <property type="entry name" value="WD40/YVTN_repeat-like_dom_sf"/>
</dbReference>
<dbReference type="EMBL" id="FOQE01000014">
    <property type="protein sequence ID" value="SFH70271.1"/>
    <property type="molecule type" value="Genomic_DNA"/>
</dbReference>
<dbReference type="InterPro" id="IPR019405">
    <property type="entry name" value="Lactonase_7-beta_prop"/>
</dbReference>
<comment type="similarity">
    <text evidence="1">Belongs to the cycloisomerase 2 family.</text>
</comment>
<evidence type="ECO:0000256" key="1">
    <source>
        <dbReference type="ARBA" id="ARBA00005564"/>
    </source>
</evidence>
<dbReference type="Pfam" id="PF10282">
    <property type="entry name" value="Lactonase"/>
    <property type="match status" value="1"/>
</dbReference>
<dbReference type="PANTHER" id="PTHR30344">
    <property type="entry name" value="6-PHOSPHOGLUCONOLACTONASE-RELATED"/>
    <property type="match status" value="1"/>
</dbReference>
<reference evidence="2 3" key="1">
    <citation type="submission" date="2016-10" db="EMBL/GenBank/DDBJ databases">
        <authorList>
            <person name="de Groot N.N."/>
        </authorList>
    </citation>
    <scope>NUCLEOTIDE SEQUENCE [LARGE SCALE GENOMIC DNA]</scope>
    <source>
        <strain evidence="2 3">DSM 27630</strain>
    </source>
</reference>
<protein>
    <submittedName>
        <fullName evidence="2">6-phosphogluconolactonase</fullName>
    </submittedName>
</protein>
<proteinExistence type="inferred from homology"/>
<dbReference type="RefSeq" id="WP_092092259.1">
    <property type="nucleotide sequence ID" value="NZ_FOQE01000014.1"/>
</dbReference>
<dbReference type="GO" id="GO:0017057">
    <property type="term" value="F:6-phosphogluconolactonase activity"/>
    <property type="evidence" value="ECO:0007669"/>
    <property type="project" value="TreeGrafter"/>
</dbReference>
<dbReference type="SUPFAM" id="SSF51004">
    <property type="entry name" value="C-terminal (heme d1) domain of cytochrome cd1-nitrite reductase"/>
    <property type="match status" value="1"/>
</dbReference>
<dbReference type="InterPro" id="IPR011048">
    <property type="entry name" value="Haem_d1_sf"/>
</dbReference>
<evidence type="ECO:0000313" key="2">
    <source>
        <dbReference type="EMBL" id="SFH70271.1"/>
    </source>
</evidence>
<dbReference type="Proteomes" id="UP000198668">
    <property type="component" value="Unassembled WGS sequence"/>
</dbReference>